<sequence length="352" mass="39879">MISQNSKDRSILENVVQALVRESSVRSRQPPEVILTGLAAMPKTVTLPHIVDHQQEVHTLPIPRSPAPTTHLGTKIDTVRNTARNSTARNSHVPPNQQNHLIKRQLETIEKQFTIARSQNKPVLSNEAWIPNELRMKTLGRDITAASDALLIIKKREISMAREMRRLDVTDLQRAQTEEGLGATHKLPCECCMQEFLYVNLPLRVSRKAIVDIRTKWSGKLSSATVFGGPDAIAEEEFNSDGTMRSTSPSKARSALEKKSALLSGVPSCYDEVSVCIFCAQFFHVQEDYRPSYLAITQNEKRAAAKEARRREKEYWDPLKMVEKDRKEQELRDQMTLSMQMQEEGAMETTEV</sequence>
<dbReference type="EMBL" id="HBIC01014925">
    <property type="protein sequence ID" value="CAE0278732.1"/>
    <property type="molecule type" value="Transcribed_RNA"/>
</dbReference>
<proteinExistence type="predicted"/>
<dbReference type="AlphaFoldDB" id="A0A7S3GWW0"/>
<evidence type="ECO:0000313" key="1">
    <source>
        <dbReference type="EMBL" id="CAE0278732.1"/>
    </source>
</evidence>
<gene>
    <name evidence="1" type="ORF">SELO1098_LOCUS7564</name>
</gene>
<name>A0A7S3GWW0_9STRA</name>
<organism evidence="1">
    <name type="scientific">Spumella elongata</name>
    <dbReference type="NCBI Taxonomy" id="89044"/>
    <lineage>
        <taxon>Eukaryota</taxon>
        <taxon>Sar</taxon>
        <taxon>Stramenopiles</taxon>
        <taxon>Ochrophyta</taxon>
        <taxon>Chrysophyceae</taxon>
        <taxon>Chromulinales</taxon>
        <taxon>Chromulinaceae</taxon>
        <taxon>Spumella</taxon>
    </lineage>
</organism>
<protein>
    <submittedName>
        <fullName evidence="1">Uncharacterized protein</fullName>
    </submittedName>
</protein>
<accession>A0A7S3GWW0</accession>
<reference evidence="1" key="1">
    <citation type="submission" date="2021-01" db="EMBL/GenBank/DDBJ databases">
        <authorList>
            <person name="Corre E."/>
            <person name="Pelletier E."/>
            <person name="Niang G."/>
            <person name="Scheremetjew M."/>
            <person name="Finn R."/>
            <person name="Kale V."/>
            <person name="Holt S."/>
            <person name="Cochrane G."/>
            <person name="Meng A."/>
            <person name="Brown T."/>
            <person name="Cohen L."/>
        </authorList>
    </citation>
    <scope>NUCLEOTIDE SEQUENCE</scope>
    <source>
        <strain evidence="1">CCAP 955/1</strain>
    </source>
</reference>